<dbReference type="InterPro" id="IPR036052">
    <property type="entry name" value="TrpB-like_PALP_sf"/>
</dbReference>
<name>A0ABQ1F347_9BACL</name>
<organism evidence="7 8">
    <name type="scientific">Paenibacillus marchantiophytorum</name>
    <dbReference type="NCBI Taxonomy" id="1619310"/>
    <lineage>
        <taxon>Bacteria</taxon>
        <taxon>Bacillati</taxon>
        <taxon>Bacillota</taxon>
        <taxon>Bacilli</taxon>
        <taxon>Bacillales</taxon>
        <taxon>Paenibacillaceae</taxon>
        <taxon>Paenibacillus</taxon>
    </lineage>
</organism>
<proteinExistence type="predicted"/>
<dbReference type="InterPro" id="IPR001216">
    <property type="entry name" value="P-phosphate_BS"/>
</dbReference>
<gene>
    <name evidence="7" type="primary">cysK</name>
    <name evidence="7" type="ORF">GCM10008018_50900</name>
</gene>
<protein>
    <recommendedName>
        <fullName evidence="3">cysteine synthase</fullName>
        <ecNumber evidence="3">2.5.1.47</ecNumber>
    </recommendedName>
</protein>
<dbReference type="CDD" id="cd01561">
    <property type="entry name" value="CBS_like"/>
    <property type="match status" value="1"/>
</dbReference>
<evidence type="ECO:0000256" key="2">
    <source>
        <dbReference type="ARBA" id="ARBA00004962"/>
    </source>
</evidence>
<reference evidence="8" key="1">
    <citation type="journal article" date="2019" name="Int. J. Syst. Evol. Microbiol.">
        <title>The Global Catalogue of Microorganisms (GCM) 10K type strain sequencing project: providing services to taxonomists for standard genome sequencing and annotation.</title>
        <authorList>
            <consortium name="The Broad Institute Genomics Platform"/>
            <consortium name="The Broad Institute Genome Sequencing Center for Infectious Disease"/>
            <person name="Wu L."/>
            <person name="Ma J."/>
        </authorList>
    </citation>
    <scope>NUCLEOTIDE SEQUENCE [LARGE SCALE GENOMIC DNA]</scope>
    <source>
        <strain evidence="8">CGMCC 1.15043</strain>
    </source>
</reference>
<keyword evidence="4" id="KW-0663">Pyridoxal phosphate</keyword>
<feature type="domain" description="Tryptophan synthase beta chain-like PALP" evidence="6">
    <location>
        <begin position="12"/>
        <end position="294"/>
    </location>
</feature>
<dbReference type="PANTHER" id="PTHR10314">
    <property type="entry name" value="CYSTATHIONINE BETA-SYNTHASE"/>
    <property type="match status" value="1"/>
</dbReference>
<dbReference type="InterPro" id="IPR005859">
    <property type="entry name" value="CysK"/>
</dbReference>
<accession>A0ABQ1F347</accession>
<keyword evidence="8" id="KW-1185">Reference proteome</keyword>
<evidence type="ECO:0000313" key="8">
    <source>
        <dbReference type="Proteomes" id="UP000615455"/>
    </source>
</evidence>
<dbReference type="PROSITE" id="PS00901">
    <property type="entry name" value="CYS_SYNTHASE"/>
    <property type="match status" value="1"/>
</dbReference>
<evidence type="ECO:0000256" key="3">
    <source>
        <dbReference type="ARBA" id="ARBA00012681"/>
    </source>
</evidence>
<comment type="caution">
    <text evidence="7">The sequence shown here is derived from an EMBL/GenBank/DDBJ whole genome shotgun (WGS) entry which is preliminary data.</text>
</comment>
<dbReference type="Proteomes" id="UP000615455">
    <property type="component" value="Unassembled WGS sequence"/>
</dbReference>
<dbReference type="Pfam" id="PF00291">
    <property type="entry name" value="PALP"/>
    <property type="match status" value="1"/>
</dbReference>
<comment type="pathway">
    <text evidence="2">Amino-acid biosynthesis; L-cysteine biosynthesis; L-cysteine from L-serine: step 2/2.</text>
</comment>
<dbReference type="NCBIfam" id="TIGR01139">
    <property type="entry name" value="cysK"/>
    <property type="match status" value="1"/>
</dbReference>
<dbReference type="EC" id="2.5.1.47" evidence="3"/>
<evidence type="ECO:0000313" key="7">
    <source>
        <dbReference type="EMBL" id="GFZ98525.1"/>
    </source>
</evidence>
<dbReference type="SUPFAM" id="SSF53686">
    <property type="entry name" value="Tryptophan synthase beta subunit-like PLP-dependent enzymes"/>
    <property type="match status" value="1"/>
</dbReference>
<dbReference type="InterPro" id="IPR050214">
    <property type="entry name" value="Cys_Synth/Cystath_Beta-Synth"/>
</dbReference>
<dbReference type="EMBL" id="BMHE01000034">
    <property type="protein sequence ID" value="GFZ98525.1"/>
    <property type="molecule type" value="Genomic_DNA"/>
</dbReference>
<sequence length="330" mass="35906">MGNRNKLCDNILDLIGLTPLVRINKLVGEADAEVYVKLESFNPAGSVKDRTAYGIIRQAEQDGLLQPGGTIIELTSGNTGIGLAAIGAVLGYPTIIFIREKYNQERFDLLRAYGAKIITFGVDEDMADVKERVEQLHRSLPGSYLAKQSENPANPAIHRQTTAEEILYQTDQRLDAYVGTSGTGGTITGVGERIKEVLPEVTVHLVESIHSKVIEGEEPGEHQIYGISPPMLPEVLNKDIVDEIIHIRDEDAYETAKELARREGILAGPSTGAAVWAALQLARRLGKGKRVIALGPDTGERYLSIGLFRDTESAEADNTQEQLQVPVGGK</sequence>
<dbReference type="Gene3D" id="3.40.50.1100">
    <property type="match status" value="2"/>
</dbReference>
<comment type="cofactor">
    <cofactor evidence="1">
        <name>pyridoxal 5'-phosphate</name>
        <dbReference type="ChEBI" id="CHEBI:597326"/>
    </cofactor>
</comment>
<dbReference type="InterPro" id="IPR001926">
    <property type="entry name" value="TrpB-like_PALP"/>
</dbReference>
<evidence type="ECO:0000256" key="5">
    <source>
        <dbReference type="ARBA" id="ARBA00047931"/>
    </source>
</evidence>
<evidence type="ECO:0000259" key="6">
    <source>
        <dbReference type="Pfam" id="PF00291"/>
    </source>
</evidence>
<dbReference type="RefSeq" id="WP_189016609.1">
    <property type="nucleotide sequence ID" value="NZ_BMHE01000034.1"/>
</dbReference>
<evidence type="ECO:0000256" key="1">
    <source>
        <dbReference type="ARBA" id="ARBA00001933"/>
    </source>
</evidence>
<comment type="catalytic activity">
    <reaction evidence="5">
        <text>O-acetyl-L-serine + hydrogen sulfide = L-cysteine + acetate</text>
        <dbReference type="Rhea" id="RHEA:14829"/>
        <dbReference type="ChEBI" id="CHEBI:29919"/>
        <dbReference type="ChEBI" id="CHEBI:30089"/>
        <dbReference type="ChEBI" id="CHEBI:35235"/>
        <dbReference type="ChEBI" id="CHEBI:58340"/>
        <dbReference type="EC" id="2.5.1.47"/>
    </reaction>
</comment>
<evidence type="ECO:0000256" key="4">
    <source>
        <dbReference type="ARBA" id="ARBA00022898"/>
    </source>
</evidence>